<dbReference type="InterPro" id="IPR052509">
    <property type="entry name" value="Metal_resp_DNA-bind_regulator"/>
</dbReference>
<organism evidence="2 3">
    <name type="scientific">Fulvivirga sedimenti</name>
    <dbReference type="NCBI Taxonomy" id="2879465"/>
    <lineage>
        <taxon>Bacteria</taxon>
        <taxon>Pseudomonadati</taxon>
        <taxon>Bacteroidota</taxon>
        <taxon>Cytophagia</taxon>
        <taxon>Cytophagales</taxon>
        <taxon>Fulvivirgaceae</taxon>
        <taxon>Fulvivirga</taxon>
    </lineage>
</organism>
<name>A0A9X1HPU1_9BACT</name>
<dbReference type="InterPro" id="IPR036388">
    <property type="entry name" value="WH-like_DNA-bd_sf"/>
</dbReference>
<gene>
    <name evidence="2" type="ORF">LDX50_04505</name>
</gene>
<dbReference type="RefSeq" id="WP_225697218.1">
    <property type="nucleotide sequence ID" value="NZ_JAIXNE010000001.1"/>
</dbReference>
<sequence>MLSKNLTAASTKPIILGVLKQGRSYGYLIIKKIKEMSGGDMEWSDGMIYPVLHRLEKENLIVSDWVMSDDSRPRKYYEITEQGKLELEAERQQWSKVNEVLDMVWKGQIPNMMPDGDI</sequence>
<protein>
    <submittedName>
        <fullName evidence="2">PadR family transcriptional regulator</fullName>
    </submittedName>
</protein>
<dbReference type="InterPro" id="IPR036390">
    <property type="entry name" value="WH_DNA-bd_sf"/>
</dbReference>
<dbReference type="PANTHER" id="PTHR33169:SF14">
    <property type="entry name" value="TRANSCRIPTIONAL REGULATOR RV3488"/>
    <property type="match status" value="1"/>
</dbReference>
<dbReference type="SUPFAM" id="SSF46785">
    <property type="entry name" value="Winged helix' DNA-binding domain"/>
    <property type="match status" value="1"/>
</dbReference>
<reference evidence="2" key="1">
    <citation type="submission" date="2021-09" db="EMBL/GenBank/DDBJ databases">
        <title>Fulvivirga sp. isolated from coastal sediment.</title>
        <authorList>
            <person name="Yu H."/>
        </authorList>
    </citation>
    <scope>NUCLEOTIDE SEQUENCE</scope>
    <source>
        <strain evidence="2">1062</strain>
    </source>
</reference>
<keyword evidence="3" id="KW-1185">Reference proteome</keyword>
<comment type="caution">
    <text evidence="2">The sequence shown here is derived from an EMBL/GenBank/DDBJ whole genome shotgun (WGS) entry which is preliminary data.</text>
</comment>
<dbReference type="InterPro" id="IPR005149">
    <property type="entry name" value="Tscrpt_reg_PadR_N"/>
</dbReference>
<dbReference type="Proteomes" id="UP001139409">
    <property type="component" value="Unassembled WGS sequence"/>
</dbReference>
<evidence type="ECO:0000259" key="1">
    <source>
        <dbReference type="Pfam" id="PF03551"/>
    </source>
</evidence>
<dbReference type="AlphaFoldDB" id="A0A9X1HPU1"/>
<evidence type="ECO:0000313" key="2">
    <source>
        <dbReference type="EMBL" id="MCA6074114.1"/>
    </source>
</evidence>
<feature type="domain" description="Transcription regulator PadR N-terminal" evidence="1">
    <location>
        <begin position="15"/>
        <end position="88"/>
    </location>
</feature>
<accession>A0A9X1HPU1</accession>
<proteinExistence type="predicted"/>
<dbReference type="EMBL" id="JAIXNE010000001">
    <property type="protein sequence ID" value="MCA6074114.1"/>
    <property type="molecule type" value="Genomic_DNA"/>
</dbReference>
<evidence type="ECO:0000313" key="3">
    <source>
        <dbReference type="Proteomes" id="UP001139409"/>
    </source>
</evidence>
<dbReference type="Pfam" id="PF03551">
    <property type="entry name" value="PadR"/>
    <property type="match status" value="1"/>
</dbReference>
<dbReference type="Gene3D" id="1.10.10.10">
    <property type="entry name" value="Winged helix-like DNA-binding domain superfamily/Winged helix DNA-binding domain"/>
    <property type="match status" value="1"/>
</dbReference>
<dbReference type="PANTHER" id="PTHR33169">
    <property type="entry name" value="PADR-FAMILY TRANSCRIPTIONAL REGULATOR"/>
    <property type="match status" value="1"/>
</dbReference>